<dbReference type="AlphaFoldDB" id="A0A7X9FUS3"/>
<evidence type="ECO:0000313" key="2">
    <source>
        <dbReference type="EMBL" id="NMC64501.1"/>
    </source>
</evidence>
<dbReference type="Proteomes" id="UP000524246">
    <property type="component" value="Unassembled WGS sequence"/>
</dbReference>
<dbReference type="PROSITE" id="PS51841">
    <property type="entry name" value="LTD"/>
    <property type="match status" value="1"/>
</dbReference>
<dbReference type="Gene3D" id="2.60.40.1260">
    <property type="entry name" value="Lamin Tail domain"/>
    <property type="match status" value="1"/>
</dbReference>
<reference evidence="2 3" key="1">
    <citation type="journal article" date="2020" name="Biotechnol. Biofuels">
        <title>New insights from the biogas microbiome by comprehensive genome-resolved metagenomics of nearly 1600 species originating from multiple anaerobic digesters.</title>
        <authorList>
            <person name="Campanaro S."/>
            <person name="Treu L."/>
            <person name="Rodriguez-R L.M."/>
            <person name="Kovalovszki A."/>
            <person name="Ziels R.M."/>
            <person name="Maus I."/>
            <person name="Zhu X."/>
            <person name="Kougias P.G."/>
            <person name="Basile A."/>
            <person name="Luo G."/>
            <person name="Schluter A."/>
            <person name="Konstantinidis K.T."/>
            <person name="Angelidaki I."/>
        </authorList>
    </citation>
    <scope>NUCLEOTIDE SEQUENCE [LARGE SCALE GENOMIC DNA]</scope>
    <source>
        <strain evidence="2">AS27yjCOA_65</strain>
    </source>
</reference>
<name>A0A7X9FUS3_9DELT</name>
<dbReference type="EMBL" id="JAAZON010000689">
    <property type="protein sequence ID" value="NMC64501.1"/>
    <property type="molecule type" value="Genomic_DNA"/>
</dbReference>
<protein>
    <submittedName>
        <fullName evidence="2">Lamin tail domain-containing protein</fullName>
    </submittedName>
</protein>
<feature type="domain" description="LTD" evidence="1">
    <location>
        <begin position="9"/>
        <end position="141"/>
    </location>
</feature>
<comment type="caution">
    <text evidence="2">The sequence shown here is derived from an EMBL/GenBank/DDBJ whole genome shotgun (WGS) entry which is preliminary data.</text>
</comment>
<dbReference type="Pfam" id="PF00932">
    <property type="entry name" value="LTD"/>
    <property type="match status" value="1"/>
</dbReference>
<proteinExistence type="predicted"/>
<organism evidence="2 3">
    <name type="scientific">SAR324 cluster bacterium</name>
    <dbReference type="NCBI Taxonomy" id="2024889"/>
    <lineage>
        <taxon>Bacteria</taxon>
        <taxon>Deltaproteobacteria</taxon>
        <taxon>SAR324 cluster</taxon>
    </lineage>
</organism>
<dbReference type="InterPro" id="IPR036415">
    <property type="entry name" value="Lamin_tail_dom_sf"/>
</dbReference>
<accession>A0A7X9FUS3</accession>
<sequence>MKKLIAFLISLLFVASTFGIGTLMANRCGIVINEINTGEEDMVELYNYGPSQDMSNWRFYWQDQRGTSGNFRIPQGFVLGHNQFVILTEESGTNTATKLYFNSNIMWTEFESGGIAGALFDSTGKCIDYFRTEGSTYVPPPNSWSGPDMPYPVTNNVGYRNSDIDTDTGKDWSVGGTNTPLALNPGQTGQSSCNSKALPMAQILEILKANKDKE</sequence>
<gene>
    <name evidence="2" type="ORF">GYA55_15150</name>
</gene>
<dbReference type="InterPro" id="IPR001322">
    <property type="entry name" value="Lamin_tail_dom"/>
</dbReference>
<dbReference type="SUPFAM" id="SSF74853">
    <property type="entry name" value="Lamin A/C globular tail domain"/>
    <property type="match status" value="1"/>
</dbReference>
<evidence type="ECO:0000259" key="1">
    <source>
        <dbReference type="PROSITE" id="PS51841"/>
    </source>
</evidence>
<evidence type="ECO:0000313" key="3">
    <source>
        <dbReference type="Proteomes" id="UP000524246"/>
    </source>
</evidence>